<evidence type="ECO:0000313" key="3">
    <source>
        <dbReference type="Proteomes" id="UP000006174"/>
    </source>
</evidence>
<evidence type="ECO:0000313" key="2">
    <source>
        <dbReference type="EMBL" id="CCF49321.1"/>
    </source>
</evidence>
<organism evidence="2 3">
    <name type="scientific">Ustilago hordei</name>
    <name type="common">Barley covered smut fungus</name>
    <dbReference type="NCBI Taxonomy" id="120017"/>
    <lineage>
        <taxon>Eukaryota</taxon>
        <taxon>Fungi</taxon>
        <taxon>Dikarya</taxon>
        <taxon>Basidiomycota</taxon>
        <taxon>Ustilaginomycotina</taxon>
        <taxon>Ustilaginomycetes</taxon>
        <taxon>Ustilaginales</taxon>
        <taxon>Ustilaginaceae</taxon>
        <taxon>Ustilago</taxon>
    </lineage>
</organism>
<name>I2FQX8_USTHO</name>
<accession>I2FQX8</accession>
<feature type="compositionally biased region" description="Polar residues" evidence="1">
    <location>
        <begin position="429"/>
        <end position="441"/>
    </location>
</feature>
<dbReference type="eggNOG" id="ENOG502SYS6">
    <property type="taxonomic scope" value="Eukaryota"/>
</dbReference>
<dbReference type="AlphaFoldDB" id="I2FQX8"/>
<dbReference type="EMBL" id="CAGI01000143">
    <property type="protein sequence ID" value="CCF49321.1"/>
    <property type="molecule type" value="Genomic_DNA"/>
</dbReference>
<feature type="region of interest" description="Disordered" evidence="1">
    <location>
        <begin position="534"/>
        <end position="559"/>
    </location>
</feature>
<feature type="compositionally biased region" description="Low complexity" evidence="1">
    <location>
        <begin position="448"/>
        <end position="465"/>
    </location>
</feature>
<keyword evidence="3" id="KW-1185">Reference proteome</keyword>
<feature type="compositionally biased region" description="Low complexity" evidence="1">
    <location>
        <begin position="335"/>
        <end position="357"/>
    </location>
</feature>
<feature type="compositionally biased region" description="Basic and acidic residues" evidence="1">
    <location>
        <begin position="543"/>
        <end position="559"/>
    </location>
</feature>
<feature type="compositionally biased region" description="Polar residues" evidence="1">
    <location>
        <begin position="22"/>
        <end position="38"/>
    </location>
</feature>
<dbReference type="Proteomes" id="UP000006174">
    <property type="component" value="Unassembled WGS sequence"/>
</dbReference>
<feature type="compositionally biased region" description="Polar residues" evidence="1">
    <location>
        <begin position="395"/>
        <end position="408"/>
    </location>
</feature>
<feature type="compositionally biased region" description="Low complexity" evidence="1">
    <location>
        <begin position="1"/>
        <end position="14"/>
    </location>
</feature>
<feature type="region of interest" description="Disordered" evidence="1">
    <location>
        <begin position="327"/>
        <end position="357"/>
    </location>
</feature>
<proteinExistence type="predicted"/>
<feature type="compositionally biased region" description="Polar residues" evidence="1">
    <location>
        <begin position="48"/>
        <end position="63"/>
    </location>
</feature>
<evidence type="ECO:0000256" key="1">
    <source>
        <dbReference type="SAM" id="MobiDB-lite"/>
    </source>
</evidence>
<feature type="compositionally biased region" description="Polar residues" evidence="1">
    <location>
        <begin position="191"/>
        <end position="200"/>
    </location>
</feature>
<reference evidence="2 3" key="1">
    <citation type="journal article" date="2012" name="Plant Cell">
        <title>Genome comparison of barley and maize smut fungi reveals targeted loss of RNA silencing components and species-specific presence of transposable elements.</title>
        <authorList>
            <person name="Laurie J.D."/>
            <person name="Ali S."/>
            <person name="Linning R."/>
            <person name="Mannhaupt G."/>
            <person name="Wong P."/>
            <person name="Gueldener U."/>
            <person name="Muensterkoetter M."/>
            <person name="Moore R."/>
            <person name="Kahmann R."/>
            <person name="Bakkeren G."/>
            <person name="Schirawski J."/>
        </authorList>
    </citation>
    <scope>NUCLEOTIDE SEQUENCE [LARGE SCALE GENOMIC DNA]</scope>
    <source>
        <strain evidence="3">Uh4875-4</strain>
    </source>
</reference>
<feature type="region of interest" description="Disordered" evidence="1">
    <location>
        <begin position="94"/>
        <end position="240"/>
    </location>
</feature>
<gene>
    <name evidence="2" type="ORF">UHOR_13650</name>
</gene>
<feature type="region of interest" description="Disordered" evidence="1">
    <location>
        <begin position="1"/>
        <end position="66"/>
    </location>
</feature>
<feature type="region of interest" description="Disordered" evidence="1">
    <location>
        <begin position="395"/>
        <end position="486"/>
    </location>
</feature>
<protein>
    <submittedName>
        <fullName evidence="2">Uncharacterized protein</fullName>
    </submittedName>
</protein>
<comment type="caution">
    <text evidence="2">The sequence shown here is derived from an EMBL/GenBank/DDBJ whole genome shotgun (WGS) entry which is preliminary data.</text>
</comment>
<dbReference type="HOGENOM" id="CLU_460926_0_0_1"/>
<feature type="compositionally biased region" description="Low complexity" evidence="1">
    <location>
        <begin position="230"/>
        <end position="240"/>
    </location>
</feature>
<sequence>MSIASQSPQQQQQPRSILADSPTRQVHSFVSLVSSPEASSPDELVDHSSVSQAILSDVSSQPKPKSILENAHEALPRKPSRSGSELGFKAALKATFLPPPTPGRQIKAKDGKKLGKSFQRTDPLPERFQGGQVLEYDPRGKDVAAGDGILPPGFTKPPPFDRRHSASESGYASDKESSVGTPSEMGDASRFSRSYTSEASSACRPSINHQSEREPPTSSVPSRARQGSVASTTSSSSSAAAIKFAPLPMSGRLQRANSITIGVAARSHLLQSQGTAAPPRSSCTPQHVHGSQAWYTNNAGNLHPRHQDVVDVGQEIKKGATKAWKLLRGTGGGNASDASNSSNNNTPATHSAPAARAAAQAALLEKAKKTFPKEGAPVADHETGQLKMANASVPLNTTPKISQGQVSDQAKKAAVPAASGDRTPRRAASPTQHFRSMSISEQPEADEAAAAAIEAAHAKNAAKAAHLPNGHHPHDLQDGPQHNTYHLADDHDAAHLDSGTATPTSAMQRRLSTGAFLCGLSLRGIQEDRRRDLLGLDADDDEQQRMDSGKKGLGDESKT</sequence>